<evidence type="ECO:0008006" key="10">
    <source>
        <dbReference type="Google" id="ProtNLM"/>
    </source>
</evidence>
<dbReference type="EMBL" id="MGEJ01000022">
    <property type="protein sequence ID" value="OGL79904.1"/>
    <property type="molecule type" value="Genomic_DNA"/>
</dbReference>
<dbReference type="GO" id="GO:0005886">
    <property type="term" value="C:plasma membrane"/>
    <property type="evidence" value="ECO:0007669"/>
    <property type="project" value="UniProtKB-SubCell"/>
</dbReference>
<keyword evidence="3" id="KW-1003">Cell membrane</keyword>
<accession>A0A1F7UQ89</accession>
<evidence type="ECO:0000256" key="2">
    <source>
        <dbReference type="ARBA" id="ARBA00006679"/>
    </source>
</evidence>
<proteinExistence type="inferred from homology"/>
<evidence type="ECO:0000256" key="6">
    <source>
        <dbReference type="ARBA" id="ARBA00023136"/>
    </source>
</evidence>
<feature type="transmembrane region" description="Helical" evidence="7">
    <location>
        <begin position="108"/>
        <end position="125"/>
    </location>
</feature>
<dbReference type="Proteomes" id="UP000176897">
    <property type="component" value="Unassembled WGS sequence"/>
</dbReference>
<organism evidence="8 9">
    <name type="scientific">Candidatus Uhrbacteria bacterium RIFCSPLOWO2_01_FULL_47_24</name>
    <dbReference type="NCBI Taxonomy" id="1802401"/>
    <lineage>
        <taxon>Bacteria</taxon>
        <taxon>Candidatus Uhriibacteriota</taxon>
    </lineage>
</organism>
<dbReference type="PANTHER" id="PTHR33452">
    <property type="entry name" value="OXIDOREDUCTASE CATD-RELATED"/>
    <property type="match status" value="1"/>
</dbReference>
<keyword evidence="6 7" id="KW-0472">Membrane</keyword>
<comment type="similarity">
    <text evidence="2">Belongs to the DoxX family.</text>
</comment>
<sequence>MEFIRTLFVVGVGDTELWAPFILRVGLGLAMLTHGYPKLFKNFGQFSGYVASLKWPAPKLFAALAAIAEFGGGLALVVGFMVKPVALLLAIYMALVILSAHKGQKFSAWELAFLYFIAFLALWAMNHPGIFALDNIFSIY</sequence>
<reference evidence="8 9" key="1">
    <citation type="journal article" date="2016" name="Nat. Commun.">
        <title>Thousands of microbial genomes shed light on interconnected biogeochemical processes in an aquifer system.</title>
        <authorList>
            <person name="Anantharaman K."/>
            <person name="Brown C.T."/>
            <person name="Hug L.A."/>
            <person name="Sharon I."/>
            <person name="Castelle C.J."/>
            <person name="Probst A.J."/>
            <person name="Thomas B.C."/>
            <person name="Singh A."/>
            <person name="Wilkins M.J."/>
            <person name="Karaoz U."/>
            <person name="Brodie E.L."/>
            <person name="Williams K.H."/>
            <person name="Hubbard S.S."/>
            <person name="Banfield J.F."/>
        </authorList>
    </citation>
    <scope>NUCLEOTIDE SEQUENCE [LARGE SCALE GENOMIC DNA]</scope>
</reference>
<evidence type="ECO:0000313" key="9">
    <source>
        <dbReference type="Proteomes" id="UP000176897"/>
    </source>
</evidence>
<evidence type="ECO:0000256" key="3">
    <source>
        <dbReference type="ARBA" id="ARBA00022475"/>
    </source>
</evidence>
<keyword evidence="4 7" id="KW-0812">Transmembrane</keyword>
<dbReference type="Pfam" id="PF07681">
    <property type="entry name" value="DoxX"/>
    <property type="match status" value="1"/>
</dbReference>
<evidence type="ECO:0000313" key="8">
    <source>
        <dbReference type="EMBL" id="OGL79904.1"/>
    </source>
</evidence>
<evidence type="ECO:0000256" key="1">
    <source>
        <dbReference type="ARBA" id="ARBA00004651"/>
    </source>
</evidence>
<feature type="transmembrane region" description="Helical" evidence="7">
    <location>
        <begin position="84"/>
        <end position="101"/>
    </location>
</feature>
<evidence type="ECO:0000256" key="4">
    <source>
        <dbReference type="ARBA" id="ARBA00022692"/>
    </source>
</evidence>
<dbReference type="InterPro" id="IPR032808">
    <property type="entry name" value="DoxX"/>
</dbReference>
<gene>
    <name evidence="8" type="ORF">A3B21_00745</name>
</gene>
<dbReference type="PANTHER" id="PTHR33452:SF1">
    <property type="entry name" value="INNER MEMBRANE PROTEIN YPHA-RELATED"/>
    <property type="match status" value="1"/>
</dbReference>
<dbReference type="InterPro" id="IPR051907">
    <property type="entry name" value="DoxX-like_oxidoreductase"/>
</dbReference>
<protein>
    <recommendedName>
        <fullName evidence="10">DoxX family protein</fullName>
    </recommendedName>
</protein>
<evidence type="ECO:0000256" key="5">
    <source>
        <dbReference type="ARBA" id="ARBA00022989"/>
    </source>
</evidence>
<keyword evidence="5 7" id="KW-1133">Transmembrane helix</keyword>
<comment type="caution">
    <text evidence="8">The sequence shown here is derived from an EMBL/GenBank/DDBJ whole genome shotgun (WGS) entry which is preliminary data.</text>
</comment>
<evidence type="ECO:0000256" key="7">
    <source>
        <dbReference type="SAM" id="Phobius"/>
    </source>
</evidence>
<feature type="transmembrane region" description="Helical" evidence="7">
    <location>
        <begin position="17"/>
        <end position="36"/>
    </location>
</feature>
<comment type="subcellular location">
    <subcellularLocation>
        <location evidence="1">Cell membrane</location>
        <topology evidence="1">Multi-pass membrane protein</topology>
    </subcellularLocation>
</comment>
<dbReference type="AlphaFoldDB" id="A0A1F7UQ89"/>
<dbReference type="STRING" id="1802401.A3B21_00745"/>
<name>A0A1F7UQ89_9BACT</name>